<protein>
    <submittedName>
        <fullName evidence="1">14257_t:CDS:1</fullName>
    </submittedName>
</protein>
<dbReference type="OrthoDB" id="2392009at2759"/>
<dbReference type="AlphaFoldDB" id="A0A9N9BU82"/>
<proteinExistence type="predicted"/>
<evidence type="ECO:0000313" key="2">
    <source>
        <dbReference type="Proteomes" id="UP000789570"/>
    </source>
</evidence>
<comment type="caution">
    <text evidence="1">The sequence shown here is derived from an EMBL/GenBank/DDBJ whole genome shotgun (WGS) entry which is preliminary data.</text>
</comment>
<evidence type="ECO:0000313" key="1">
    <source>
        <dbReference type="EMBL" id="CAG8576607.1"/>
    </source>
</evidence>
<name>A0A9N9BU82_9GLOM</name>
<reference evidence="1" key="1">
    <citation type="submission" date="2021-06" db="EMBL/GenBank/DDBJ databases">
        <authorList>
            <person name="Kallberg Y."/>
            <person name="Tangrot J."/>
            <person name="Rosling A."/>
        </authorList>
    </citation>
    <scope>NUCLEOTIDE SEQUENCE</scope>
    <source>
        <strain evidence="1">UK204</strain>
    </source>
</reference>
<organism evidence="1 2">
    <name type="scientific">Funneliformis caledonium</name>
    <dbReference type="NCBI Taxonomy" id="1117310"/>
    <lineage>
        <taxon>Eukaryota</taxon>
        <taxon>Fungi</taxon>
        <taxon>Fungi incertae sedis</taxon>
        <taxon>Mucoromycota</taxon>
        <taxon>Glomeromycotina</taxon>
        <taxon>Glomeromycetes</taxon>
        <taxon>Glomerales</taxon>
        <taxon>Glomeraceae</taxon>
        <taxon>Funneliformis</taxon>
    </lineage>
</organism>
<accession>A0A9N9BU82</accession>
<keyword evidence="2" id="KW-1185">Reference proteome</keyword>
<dbReference type="Proteomes" id="UP000789570">
    <property type="component" value="Unassembled WGS sequence"/>
</dbReference>
<gene>
    <name evidence="1" type="ORF">FCALED_LOCUS7374</name>
</gene>
<dbReference type="EMBL" id="CAJVPQ010001938">
    <property type="protein sequence ID" value="CAG8576607.1"/>
    <property type="molecule type" value="Genomic_DNA"/>
</dbReference>
<sequence>MKNEELVTEFFAVIMWLQFPSPSDINIKYWDERLQCLLRLCKLAFPYLVPQKKDKIAKISKVFEDIFFCFESKINNPRRRKIYFYNPLYYLIDIKHKNNEANTNSWKVYDLDVVHQKISQFLISYIYDLISKVSQDGRDNLDIASIICYDFASSGNCHSSNCQMHHVTPTPLLLFQRLKLAKLQYTVVRQLDVLYRQGLLKEKSQEFLASQNWWAENLVKCHMRYQSPHTSCPEVIYMALSNLPNHTRDGLINEAYKAWLFEESRNADDFEVMLKCMFYIQQLQDKSVIDEFCQEMSKTKILSHPNDLPVGFEYYCGNYQAVPVGRHLSLFFSFLYSNKVIPAIISSMTFINHTIKNIEFNLVSTEALGDLTSLLEFTTSLIFTVGQKYCDLCLPRAYLINYFEAFTSKSLIPGRNTYSRKNYLSAINNSIDQVQQLLDLLFCNEQVYLTIILRLIRLLILIGLNESSFAQEILKRFKNIHSKNKIFSTKIKKYLEENEFVRLVEILYNDLKEIRCDSLVIVHHQSKSKSKFAYFEKNGVKSLTYNSIEEFRSSLRKIISSATGIPDDQLAFLDSLVKS</sequence>